<gene>
    <name evidence="4" type="ORF">CAMP_LOCUS12545</name>
</gene>
<dbReference type="Proteomes" id="UP001152747">
    <property type="component" value="Unassembled WGS sequence"/>
</dbReference>
<dbReference type="OrthoDB" id="5583at2759"/>
<dbReference type="PANTHER" id="PTHR14152:SF5">
    <property type="entry name" value="U4_U6.U5 TRI-SNRNP-ASSOCIATED PROTEIN 1"/>
    <property type="match status" value="1"/>
</dbReference>
<evidence type="ECO:0000256" key="2">
    <source>
        <dbReference type="ARBA" id="ARBA00006076"/>
    </source>
</evidence>
<comment type="subcellular location">
    <subcellularLocation>
        <location evidence="1">Nucleus</location>
    </subcellularLocation>
</comment>
<sequence length="108" mass="12159">MPHPGRGMTPLGTLSKQLKKQKQLSTPYLVLSGSNDHSSLKKEIEGKFLLPNHEKYKYADKRNEEFGLTNSYDTPLGTLSKQLKKQKQLSTPYLVLSGSNDHSSLKKE</sequence>
<keyword evidence="5" id="KW-1185">Reference proteome</keyword>
<keyword evidence="3" id="KW-0539">Nucleus</keyword>
<protein>
    <submittedName>
        <fullName evidence="4">Uncharacterized protein</fullName>
    </submittedName>
</protein>
<evidence type="ECO:0000313" key="5">
    <source>
        <dbReference type="Proteomes" id="UP001152747"/>
    </source>
</evidence>
<evidence type="ECO:0000256" key="1">
    <source>
        <dbReference type="ARBA" id="ARBA00004123"/>
    </source>
</evidence>
<accession>A0A9P1IV19</accession>
<dbReference type="InterPro" id="IPR005011">
    <property type="entry name" value="SNU66/SART1"/>
</dbReference>
<evidence type="ECO:0000256" key="3">
    <source>
        <dbReference type="ARBA" id="ARBA00023242"/>
    </source>
</evidence>
<reference evidence="4" key="1">
    <citation type="submission" date="2022-11" db="EMBL/GenBank/DDBJ databases">
        <authorList>
            <person name="Kikuchi T."/>
        </authorList>
    </citation>
    <scope>NUCLEOTIDE SEQUENCE</scope>
    <source>
        <strain evidence="4">PS1010</strain>
    </source>
</reference>
<dbReference type="PANTHER" id="PTHR14152">
    <property type="entry name" value="SQUAMOUS CELL CARCINOMA ANTIGEN RECOGNISED BY CYTOTOXIC T LYMPHOCYTES"/>
    <property type="match status" value="1"/>
</dbReference>
<evidence type="ECO:0000313" key="4">
    <source>
        <dbReference type="EMBL" id="CAI5449908.1"/>
    </source>
</evidence>
<comment type="caution">
    <text evidence="4">The sequence shown here is derived from an EMBL/GenBank/DDBJ whole genome shotgun (WGS) entry which is preliminary data.</text>
</comment>
<proteinExistence type="inferred from homology"/>
<comment type="similarity">
    <text evidence="2">Belongs to the SNU66/SART1 family.</text>
</comment>
<name>A0A9P1IV19_9PELO</name>
<dbReference type="EMBL" id="CANHGI010000005">
    <property type="protein sequence ID" value="CAI5449908.1"/>
    <property type="molecule type" value="Genomic_DNA"/>
</dbReference>
<dbReference type="GO" id="GO:0046540">
    <property type="term" value="C:U4/U6 x U5 tri-snRNP complex"/>
    <property type="evidence" value="ECO:0007669"/>
    <property type="project" value="TreeGrafter"/>
</dbReference>
<dbReference type="AlphaFoldDB" id="A0A9P1IV19"/>
<organism evidence="4 5">
    <name type="scientific">Caenorhabditis angaria</name>
    <dbReference type="NCBI Taxonomy" id="860376"/>
    <lineage>
        <taxon>Eukaryota</taxon>
        <taxon>Metazoa</taxon>
        <taxon>Ecdysozoa</taxon>
        <taxon>Nematoda</taxon>
        <taxon>Chromadorea</taxon>
        <taxon>Rhabditida</taxon>
        <taxon>Rhabditina</taxon>
        <taxon>Rhabditomorpha</taxon>
        <taxon>Rhabditoidea</taxon>
        <taxon>Rhabditidae</taxon>
        <taxon>Peloderinae</taxon>
        <taxon>Caenorhabditis</taxon>
    </lineage>
</organism>
<dbReference type="GO" id="GO:0045292">
    <property type="term" value="P:mRNA cis splicing, via spliceosome"/>
    <property type="evidence" value="ECO:0007669"/>
    <property type="project" value="TreeGrafter"/>
</dbReference>
<dbReference type="GO" id="GO:0000481">
    <property type="term" value="P:maturation of 5S rRNA"/>
    <property type="evidence" value="ECO:0007669"/>
    <property type="project" value="TreeGrafter"/>
</dbReference>